<name>A0A6P7H0B0_DIAVI</name>
<dbReference type="RefSeq" id="XP_028151163.1">
    <property type="nucleotide sequence ID" value="XM_028295362.1"/>
</dbReference>
<sequence length="117" mass="14020">MLTNICRLCLANTDLVYVFDKKLVKKKFDCRAKMQYVIFLTVGVKPISFLMKVNWTVLRLMTTATKTMRQRQQHLDLFFIDYHFDTYVPVNNTNGTHRAVHRFNMMQVFEMPPPKYY</sequence>
<protein>
    <submittedName>
        <fullName evidence="1">Uncharacterized protein LOC114344531</fullName>
    </submittedName>
</protein>
<proteinExistence type="predicted"/>
<gene>
    <name evidence="1" type="primary">LOC114344531</name>
</gene>
<reference evidence="1" key="1">
    <citation type="submission" date="2025-08" db="UniProtKB">
        <authorList>
            <consortium name="RefSeq"/>
        </authorList>
    </citation>
    <scope>IDENTIFICATION</scope>
    <source>
        <tissue evidence="1">Whole insect</tissue>
    </source>
</reference>
<organism evidence="1">
    <name type="scientific">Diabrotica virgifera virgifera</name>
    <name type="common">western corn rootworm</name>
    <dbReference type="NCBI Taxonomy" id="50390"/>
    <lineage>
        <taxon>Eukaryota</taxon>
        <taxon>Metazoa</taxon>
        <taxon>Ecdysozoa</taxon>
        <taxon>Arthropoda</taxon>
        <taxon>Hexapoda</taxon>
        <taxon>Insecta</taxon>
        <taxon>Pterygota</taxon>
        <taxon>Neoptera</taxon>
        <taxon>Endopterygota</taxon>
        <taxon>Coleoptera</taxon>
        <taxon>Polyphaga</taxon>
        <taxon>Cucujiformia</taxon>
        <taxon>Chrysomeloidea</taxon>
        <taxon>Chrysomelidae</taxon>
        <taxon>Galerucinae</taxon>
        <taxon>Diabroticina</taxon>
        <taxon>Diabroticites</taxon>
        <taxon>Diabrotica</taxon>
    </lineage>
</organism>
<dbReference type="AlphaFoldDB" id="A0A6P7H0B0"/>
<accession>A0A6P7H0B0</accession>
<dbReference type="InParanoid" id="A0A6P7H0B0"/>
<evidence type="ECO:0000313" key="1">
    <source>
        <dbReference type="RefSeq" id="XP_028151163.1"/>
    </source>
</evidence>